<evidence type="ECO:0000313" key="3">
    <source>
        <dbReference type="Proteomes" id="UP001165090"/>
    </source>
</evidence>
<dbReference type="EMBL" id="BSDZ01000010">
    <property type="protein sequence ID" value="GLI61470.1"/>
    <property type="molecule type" value="Genomic_DNA"/>
</dbReference>
<reference evidence="2 3" key="1">
    <citation type="journal article" date="2023" name="IScience">
        <title>Expanded male sex-determining region conserved during the evolution of homothallism in the green alga Volvox.</title>
        <authorList>
            <person name="Yamamoto K."/>
            <person name="Matsuzaki R."/>
            <person name="Mahakham W."/>
            <person name="Heman W."/>
            <person name="Sekimoto H."/>
            <person name="Kawachi M."/>
            <person name="Minakuchi Y."/>
            <person name="Toyoda A."/>
            <person name="Nozaki H."/>
        </authorList>
    </citation>
    <scope>NUCLEOTIDE SEQUENCE [LARGE SCALE GENOMIC DNA]</scope>
    <source>
        <strain evidence="2 3">NIES-4468</strain>
    </source>
</reference>
<name>A0ABQ5RV27_9CHLO</name>
<protein>
    <submittedName>
        <fullName evidence="2">Uncharacterized protein</fullName>
    </submittedName>
</protein>
<feature type="compositionally biased region" description="Low complexity" evidence="1">
    <location>
        <begin position="25"/>
        <end position="44"/>
    </location>
</feature>
<sequence>MGSAAAGVLKTAAVPPQSITGGGKSAKSAAFAATTAPAPKTRPTVPHGNRPGDPAPQRNRVAEPQGTSAAMEDNKSAPRQVPRGVAIQSTRQEVTSRGARFDAEQERAQRRRQYEALLGRSAPVSHTPELLMSAVDATFLPANGASAPAPVVKPGLKPPGVRMSMQASAPQQEKVLVRKVPAVQGNPARASTRQPAGPGDGCPAPQPQRGKVASPAFKLAASGTAAGNGSRTARGRPDASSVAADARTPRVRTPGVPFNAMEHCGGLKEGQSGMAAATCTAASEEPFDTQQLGFLAIDEGAKQAEAGRDAEESSTPKHPNDLSWLVDTSPQTSLAATPGALTAVHNVFAEASGFGFGAAQEDGTEPDFHVFGASPCEPQLRLVASPSALCEGGEPTGPFGACQGDATAVVRKQPTFAVAHPVGLPPTGLAPGGMIANAVPSSVFSIRSVQQLTPGPGVYKFTAAAANRVKATTNGTNNSDATLPQAKLRFSWDPAATGATTGQPGVYACPSPGIADSFLGFGTVTTQETTPVSIPDAAGFCVVSEIGGRLEGVGALGDAENTLDQDLGVEVPIPMQCTSPNTPTPDAYGALGSSAVPVDQGVVIFGGGSSGMGRAGRVVQDSFDALRISSMSSWPMLRDREPADAKGSERVMGRNRT</sequence>
<evidence type="ECO:0000256" key="1">
    <source>
        <dbReference type="SAM" id="MobiDB-lite"/>
    </source>
</evidence>
<evidence type="ECO:0000313" key="2">
    <source>
        <dbReference type="EMBL" id="GLI61470.1"/>
    </source>
</evidence>
<feature type="region of interest" description="Disordered" evidence="1">
    <location>
        <begin position="1"/>
        <end position="112"/>
    </location>
</feature>
<keyword evidence="3" id="KW-1185">Reference proteome</keyword>
<gene>
    <name evidence="2" type="ORF">VaNZ11_003867</name>
</gene>
<organism evidence="2 3">
    <name type="scientific">Volvox africanus</name>
    <dbReference type="NCBI Taxonomy" id="51714"/>
    <lineage>
        <taxon>Eukaryota</taxon>
        <taxon>Viridiplantae</taxon>
        <taxon>Chlorophyta</taxon>
        <taxon>core chlorophytes</taxon>
        <taxon>Chlorophyceae</taxon>
        <taxon>CS clade</taxon>
        <taxon>Chlamydomonadales</taxon>
        <taxon>Volvocaceae</taxon>
        <taxon>Volvox</taxon>
    </lineage>
</organism>
<accession>A0ABQ5RV27</accession>
<feature type="compositionally biased region" description="Basic and acidic residues" evidence="1">
    <location>
        <begin position="303"/>
        <end position="320"/>
    </location>
</feature>
<comment type="caution">
    <text evidence="2">The sequence shown here is derived from an EMBL/GenBank/DDBJ whole genome shotgun (WGS) entry which is preliminary data.</text>
</comment>
<proteinExistence type="predicted"/>
<feature type="region of interest" description="Disordered" evidence="1">
    <location>
        <begin position="303"/>
        <end position="322"/>
    </location>
</feature>
<dbReference type="Proteomes" id="UP001165090">
    <property type="component" value="Unassembled WGS sequence"/>
</dbReference>
<feature type="compositionally biased region" description="Basic and acidic residues" evidence="1">
    <location>
        <begin position="99"/>
        <end position="112"/>
    </location>
</feature>
<feature type="region of interest" description="Disordered" evidence="1">
    <location>
        <begin position="184"/>
        <end position="257"/>
    </location>
</feature>